<accession>C7XW56</accession>
<name>C7XW56_9LACO</name>
<proteinExistence type="predicted"/>
<protein>
    <submittedName>
        <fullName evidence="1">Uncharacterized protein</fullName>
    </submittedName>
</protein>
<gene>
    <name evidence="1" type="ORF">HMPREF0501_01121</name>
</gene>
<reference evidence="1 2" key="1">
    <citation type="submission" date="2009-06" db="EMBL/GenBank/DDBJ databases">
        <title>The Genome Sequence of Lactobacillus coleohominis strain 101-4-CHN.</title>
        <authorList>
            <consortium name="The Broad Institute Genome Sequencing Platform"/>
            <person name="Ward D."/>
            <person name="Young S.K."/>
            <person name="Zeng Q."/>
            <person name="Koehrsen M."/>
            <person name="Alvarado L."/>
            <person name="Berlin A."/>
            <person name="Borenstein D."/>
            <person name="Chen Z."/>
            <person name="Engels R."/>
            <person name="Freedman E."/>
            <person name="Gellesch M."/>
            <person name="Goldberg J."/>
            <person name="Griggs A."/>
            <person name="Gujja S."/>
            <person name="Heiman D."/>
            <person name="Hepburn T."/>
            <person name="Howarth C."/>
            <person name="Jen D."/>
            <person name="Larson L."/>
            <person name="Lewis B."/>
            <person name="Mehta T."/>
            <person name="Park D."/>
            <person name="Pearson M."/>
            <person name="Roberts A."/>
            <person name="Saif S."/>
            <person name="Shea T."/>
            <person name="Shenoy N."/>
            <person name="Sisk P."/>
            <person name="Stolte C."/>
            <person name="Sykes S."/>
            <person name="Walk T."/>
            <person name="White J."/>
            <person name="Yandava C."/>
            <person name="Liu Y."/>
            <person name="Xu Q."/>
            <person name="Lander E."/>
            <person name="Nusbaum C."/>
            <person name="Galagan J."/>
            <person name="Birren B."/>
        </authorList>
    </citation>
    <scope>NUCLEOTIDE SEQUENCE [LARGE SCALE GENOMIC DNA]</scope>
    <source>
        <strain evidence="1 2">101-4-CHN</strain>
    </source>
</reference>
<dbReference type="RefSeq" id="WP_006916977.1">
    <property type="nucleotide sequence ID" value="NZ_GG698804.1"/>
</dbReference>
<organism evidence="1 2">
    <name type="scientific">Limosilactobacillus coleohominis 101-4-CHN</name>
    <dbReference type="NCBI Taxonomy" id="575594"/>
    <lineage>
        <taxon>Bacteria</taxon>
        <taxon>Bacillati</taxon>
        <taxon>Bacillota</taxon>
        <taxon>Bacilli</taxon>
        <taxon>Lactobacillales</taxon>
        <taxon>Lactobacillaceae</taxon>
        <taxon>Limosilactobacillus</taxon>
    </lineage>
</organism>
<keyword evidence="2" id="KW-1185">Reference proteome</keyword>
<dbReference type="AlphaFoldDB" id="C7XW56"/>
<dbReference type="EMBL" id="GG698804">
    <property type="protein sequence ID" value="EEU30116.1"/>
    <property type="molecule type" value="Genomic_DNA"/>
</dbReference>
<evidence type="ECO:0000313" key="2">
    <source>
        <dbReference type="Proteomes" id="UP000003987"/>
    </source>
</evidence>
<evidence type="ECO:0000313" key="1">
    <source>
        <dbReference type="EMBL" id="EEU30116.1"/>
    </source>
</evidence>
<dbReference type="HOGENOM" id="CLU_2316691_0_0_9"/>
<dbReference type="Proteomes" id="UP000003987">
    <property type="component" value="Unassembled WGS sequence"/>
</dbReference>
<dbReference type="STRING" id="575594.HMPREF0501_01121"/>
<sequence length="99" mass="11116">MMKKVCVDFDDTLRIENTFYRNDDDFGALMFDHTEDTTDKMPLVAEVIKKDGQSVSLKPYDTVTDGYGNHYLLVDGANGARLVDKASLTTDEFKQALAD</sequence>